<gene>
    <name evidence="11" type="ORF">N5I32_08625</name>
</gene>
<keyword evidence="4 10" id="KW-0285">Flavoprotein</keyword>
<dbReference type="EC" id="2.7.1.180" evidence="2 10"/>
<keyword evidence="12" id="KW-1185">Reference proteome</keyword>
<reference evidence="12" key="1">
    <citation type="submission" date="2023-07" db="EMBL/GenBank/DDBJ databases">
        <title>Defluviimonas sediminis sp. nov., isolated from mangrove sediment.</title>
        <authorList>
            <person name="Liu L."/>
            <person name="Li J."/>
            <person name="Huang Y."/>
            <person name="Pan J."/>
            <person name="Li M."/>
        </authorList>
    </citation>
    <scope>NUCLEOTIDE SEQUENCE [LARGE SCALE GENOMIC DNA]</scope>
    <source>
        <strain evidence="12">FT324</strain>
    </source>
</reference>
<keyword evidence="10" id="KW-0449">Lipoprotein</keyword>
<evidence type="ECO:0000256" key="9">
    <source>
        <dbReference type="ARBA" id="ARBA00048540"/>
    </source>
</evidence>
<comment type="function">
    <text evidence="10">Flavin transferase that catalyzes the transfer of the FMN moiety of FAD and its covalent binding to the hydroxyl group of a threonine residue in a target flavoprotein.</text>
</comment>
<accession>A0ABT2NKX6</accession>
<keyword evidence="10" id="KW-0732">Signal</keyword>
<sequence length="288" mass="29957">MNRRRFLTIAAAFAACPARAGVPQVWTGRALGTEARIVLHGADRQTAAGIFARVEAELAQIESHFSLHTDSALVRLNRDGRLGHPAPEVTELFALAGRIHAATGGAFDPTVQPLWLATATGGDTEGARRLIGWHRVRVAPEEIRLSPGMALTFNGIAQGHAADRIAALLRGAGFGDVLIDVGEVAALGRNGAREWEALIAAPDGAELARIGLCDRALATSSPMGTRIGGGAAHILDPRGGRPHWSTVSISAPDAATADGLSTAFCVMDRAAIDRALAGFPGARIEAIA</sequence>
<keyword evidence="10" id="KW-1003">Cell membrane</keyword>
<proteinExistence type="inferred from homology"/>
<comment type="similarity">
    <text evidence="10">Belongs to the ApbE family.</text>
</comment>
<dbReference type="Gene3D" id="3.10.520.10">
    <property type="entry name" value="ApbE-like domains"/>
    <property type="match status" value="1"/>
</dbReference>
<comment type="cofactor">
    <cofactor evidence="1 10">
        <name>Mg(2+)</name>
        <dbReference type="ChEBI" id="CHEBI:18420"/>
    </cofactor>
</comment>
<keyword evidence="8 10" id="KW-0460">Magnesium</keyword>
<comment type="subcellular location">
    <subcellularLocation>
        <location evidence="10">Cell inner membrane</location>
        <topology evidence="10">Lipid-anchor</topology>
        <orientation evidence="10">Periplasmic side</orientation>
    </subcellularLocation>
</comment>
<name>A0ABT2NKX6_9RHOB</name>
<comment type="caution">
    <text evidence="11">The sequence shown here is derived from an EMBL/GenBank/DDBJ whole genome shotgun (WGS) entry which is preliminary data.</text>
</comment>
<dbReference type="PANTHER" id="PTHR30040:SF2">
    <property type="entry name" value="FAD:PROTEIN FMN TRANSFERASE"/>
    <property type="match status" value="1"/>
</dbReference>
<feature type="signal peptide" evidence="10">
    <location>
        <begin position="1"/>
        <end position="20"/>
    </location>
</feature>
<evidence type="ECO:0000256" key="1">
    <source>
        <dbReference type="ARBA" id="ARBA00001946"/>
    </source>
</evidence>
<keyword evidence="5 10" id="KW-0808">Transferase</keyword>
<keyword evidence="7 10" id="KW-0274">FAD</keyword>
<dbReference type="InterPro" id="IPR003374">
    <property type="entry name" value="ApbE-like_sf"/>
</dbReference>
<evidence type="ECO:0000256" key="8">
    <source>
        <dbReference type="ARBA" id="ARBA00022842"/>
    </source>
</evidence>
<evidence type="ECO:0000256" key="10">
    <source>
        <dbReference type="RuleBase" id="RU363002"/>
    </source>
</evidence>
<dbReference type="EMBL" id="JAOCQF010000001">
    <property type="protein sequence ID" value="MCT8329573.1"/>
    <property type="molecule type" value="Genomic_DNA"/>
</dbReference>
<evidence type="ECO:0000256" key="3">
    <source>
        <dbReference type="ARBA" id="ARBA00016337"/>
    </source>
</evidence>
<feature type="chain" id="PRO_5045011739" description="FAD:protein FMN transferase" evidence="10">
    <location>
        <begin position="21"/>
        <end position="288"/>
    </location>
</feature>
<dbReference type="Proteomes" id="UP001205601">
    <property type="component" value="Unassembled WGS sequence"/>
</dbReference>
<keyword evidence="10" id="KW-0472">Membrane</keyword>
<evidence type="ECO:0000313" key="11">
    <source>
        <dbReference type="EMBL" id="MCT8329573.1"/>
    </source>
</evidence>
<evidence type="ECO:0000256" key="5">
    <source>
        <dbReference type="ARBA" id="ARBA00022679"/>
    </source>
</evidence>
<evidence type="ECO:0000256" key="7">
    <source>
        <dbReference type="ARBA" id="ARBA00022827"/>
    </source>
</evidence>
<dbReference type="PANTHER" id="PTHR30040">
    <property type="entry name" value="THIAMINE BIOSYNTHESIS LIPOPROTEIN APBE"/>
    <property type="match status" value="1"/>
</dbReference>
<dbReference type="Pfam" id="PF02424">
    <property type="entry name" value="ApbE"/>
    <property type="match status" value="1"/>
</dbReference>
<evidence type="ECO:0000256" key="6">
    <source>
        <dbReference type="ARBA" id="ARBA00022723"/>
    </source>
</evidence>
<evidence type="ECO:0000256" key="4">
    <source>
        <dbReference type="ARBA" id="ARBA00022630"/>
    </source>
</evidence>
<keyword evidence="6 10" id="KW-0479">Metal-binding</keyword>
<evidence type="ECO:0000256" key="2">
    <source>
        <dbReference type="ARBA" id="ARBA00011955"/>
    </source>
</evidence>
<organism evidence="11 12">
    <name type="scientific">Albidovulum sediminis</name>
    <dbReference type="NCBI Taxonomy" id="3066345"/>
    <lineage>
        <taxon>Bacteria</taxon>
        <taxon>Pseudomonadati</taxon>
        <taxon>Pseudomonadota</taxon>
        <taxon>Alphaproteobacteria</taxon>
        <taxon>Rhodobacterales</taxon>
        <taxon>Paracoccaceae</taxon>
        <taxon>Albidovulum</taxon>
    </lineage>
</organism>
<keyword evidence="10" id="KW-0997">Cell inner membrane</keyword>
<comment type="catalytic activity">
    <reaction evidence="9 10">
        <text>L-threonyl-[protein] + FAD = FMN-L-threonyl-[protein] + AMP + H(+)</text>
        <dbReference type="Rhea" id="RHEA:36847"/>
        <dbReference type="Rhea" id="RHEA-COMP:11060"/>
        <dbReference type="Rhea" id="RHEA-COMP:11061"/>
        <dbReference type="ChEBI" id="CHEBI:15378"/>
        <dbReference type="ChEBI" id="CHEBI:30013"/>
        <dbReference type="ChEBI" id="CHEBI:57692"/>
        <dbReference type="ChEBI" id="CHEBI:74257"/>
        <dbReference type="ChEBI" id="CHEBI:456215"/>
        <dbReference type="EC" id="2.7.1.180"/>
    </reaction>
</comment>
<evidence type="ECO:0000313" key="12">
    <source>
        <dbReference type="Proteomes" id="UP001205601"/>
    </source>
</evidence>
<dbReference type="SUPFAM" id="SSF143631">
    <property type="entry name" value="ApbE-like"/>
    <property type="match status" value="1"/>
</dbReference>
<dbReference type="InterPro" id="IPR024932">
    <property type="entry name" value="ApbE"/>
</dbReference>
<protein>
    <recommendedName>
        <fullName evidence="3 10">FAD:protein FMN transferase</fullName>
        <ecNumber evidence="2 10">2.7.1.180</ecNumber>
    </recommendedName>
</protein>
<dbReference type="RefSeq" id="WP_261494991.1">
    <property type="nucleotide sequence ID" value="NZ_JAOCQF010000001.1"/>
</dbReference>
<dbReference type="PROSITE" id="PS51257">
    <property type="entry name" value="PROKAR_LIPOPROTEIN"/>
    <property type="match status" value="1"/>
</dbReference>
<dbReference type="GO" id="GO:0016740">
    <property type="term" value="F:transferase activity"/>
    <property type="evidence" value="ECO:0007669"/>
    <property type="project" value="UniProtKB-KW"/>
</dbReference>